<dbReference type="AlphaFoldDB" id="W6YPH7"/>
<dbReference type="RefSeq" id="XP_007712370.1">
    <property type="nucleotide sequence ID" value="XM_007714180.1"/>
</dbReference>
<accession>W6YPH7</accession>
<organism evidence="2 3">
    <name type="scientific">Cochliobolus carbonum (strain 26-R-13)</name>
    <name type="common">Maize leaf spot fungus</name>
    <name type="synonym">Bipolaris zeicola</name>
    <dbReference type="NCBI Taxonomy" id="930089"/>
    <lineage>
        <taxon>Eukaryota</taxon>
        <taxon>Fungi</taxon>
        <taxon>Dikarya</taxon>
        <taxon>Ascomycota</taxon>
        <taxon>Pezizomycotina</taxon>
        <taxon>Dothideomycetes</taxon>
        <taxon>Pleosporomycetidae</taxon>
        <taxon>Pleosporales</taxon>
        <taxon>Pleosporineae</taxon>
        <taxon>Pleosporaceae</taxon>
        <taxon>Bipolaris</taxon>
    </lineage>
</organism>
<feature type="compositionally biased region" description="Basic and acidic residues" evidence="1">
    <location>
        <begin position="68"/>
        <end position="85"/>
    </location>
</feature>
<feature type="region of interest" description="Disordered" evidence="1">
    <location>
        <begin position="1"/>
        <end position="98"/>
    </location>
</feature>
<keyword evidence="3" id="KW-1185">Reference proteome</keyword>
<reference evidence="2 3" key="1">
    <citation type="journal article" date="2013" name="PLoS Genet.">
        <title>Comparative genome structure, secondary metabolite, and effector coding capacity across Cochliobolus pathogens.</title>
        <authorList>
            <person name="Condon B.J."/>
            <person name="Leng Y."/>
            <person name="Wu D."/>
            <person name="Bushley K.E."/>
            <person name="Ohm R.A."/>
            <person name="Otillar R."/>
            <person name="Martin J."/>
            <person name="Schackwitz W."/>
            <person name="Grimwood J."/>
            <person name="MohdZainudin N."/>
            <person name="Xue C."/>
            <person name="Wang R."/>
            <person name="Manning V.A."/>
            <person name="Dhillon B."/>
            <person name="Tu Z.J."/>
            <person name="Steffenson B.J."/>
            <person name="Salamov A."/>
            <person name="Sun H."/>
            <person name="Lowry S."/>
            <person name="LaButti K."/>
            <person name="Han J."/>
            <person name="Copeland A."/>
            <person name="Lindquist E."/>
            <person name="Barry K."/>
            <person name="Schmutz J."/>
            <person name="Baker S.E."/>
            <person name="Ciuffetti L.M."/>
            <person name="Grigoriev I.V."/>
            <person name="Zhong S."/>
            <person name="Turgeon B.G."/>
        </authorList>
    </citation>
    <scope>NUCLEOTIDE SEQUENCE [LARGE SCALE GENOMIC DNA]</scope>
    <source>
        <strain evidence="2 3">26-R-13</strain>
    </source>
</reference>
<dbReference type="GeneID" id="19150022"/>
<proteinExistence type="predicted"/>
<dbReference type="KEGG" id="bze:COCCADRAFT_5154"/>
<name>W6YPH7_COCC2</name>
<evidence type="ECO:0000313" key="2">
    <source>
        <dbReference type="EMBL" id="EUC33321.1"/>
    </source>
</evidence>
<protein>
    <submittedName>
        <fullName evidence="2">Uncharacterized protein</fullName>
    </submittedName>
</protein>
<sequence>MKSEAVEAFASKTMRPEALEAAKALVDQENRQPASTGSSGTEQPQDTPNNVPTTVTHSPSPSQNTVRSTHDTSDDASRPKGKEICDTTPGEETDKRKG</sequence>
<evidence type="ECO:0000313" key="3">
    <source>
        <dbReference type="Proteomes" id="UP000053841"/>
    </source>
</evidence>
<feature type="compositionally biased region" description="Polar residues" evidence="1">
    <location>
        <begin position="31"/>
        <end position="67"/>
    </location>
</feature>
<gene>
    <name evidence="2" type="ORF">COCCADRAFT_5154</name>
</gene>
<feature type="compositionally biased region" description="Basic and acidic residues" evidence="1">
    <location>
        <begin position="14"/>
        <end position="30"/>
    </location>
</feature>
<dbReference type="EMBL" id="KI964613">
    <property type="protein sequence ID" value="EUC33321.1"/>
    <property type="molecule type" value="Genomic_DNA"/>
</dbReference>
<dbReference type="OrthoDB" id="3797550at2759"/>
<evidence type="ECO:0000256" key="1">
    <source>
        <dbReference type="SAM" id="MobiDB-lite"/>
    </source>
</evidence>
<dbReference type="HOGENOM" id="CLU_2333349_0_0_1"/>
<dbReference type="Proteomes" id="UP000053841">
    <property type="component" value="Unassembled WGS sequence"/>
</dbReference>